<keyword evidence="1" id="KW-0479">Metal-binding</keyword>
<evidence type="ECO:0000256" key="1">
    <source>
        <dbReference type="ARBA" id="ARBA00022723"/>
    </source>
</evidence>
<dbReference type="PANTHER" id="PTHR11474">
    <property type="entry name" value="TYROSINASE FAMILY MEMBER"/>
    <property type="match status" value="1"/>
</dbReference>
<keyword evidence="5" id="KW-1185">Reference proteome</keyword>
<reference evidence="4 5" key="1">
    <citation type="submission" date="2015-05" db="EMBL/GenBank/DDBJ databases">
        <title>Distinctive expansion of gene families associated with plant cell wall degradation and secondary metabolism in the genomes of grapevine trunk pathogens.</title>
        <authorList>
            <person name="Lawrence D.P."/>
            <person name="Travadon R."/>
            <person name="Rolshausen P.E."/>
            <person name="Baumgartner K."/>
        </authorList>
    </citation>
    <scope>NUCLEOTIDE SEQUENCE [LARGE SCALE GENOMIC DNA]</scope>
    <source>
        <strain evidence="4">DA912</strain>
    </source>
</reference>
<organism evidence="4 5">
    <name type="scientific">Diaporthe ampelina</name>
    <dbReference type="NCBI Taxonomy" id="1214573"/>
    <lineage>
        <taxon>Eukaryota</taxon>
        <taxon>Fungi</taxon>
        <taxon>Dikarya</taxon>
        <taxon>Ascomycota</taxon>
        <taxon>Pezizomycotina</taxon>
        <taxon>Sordariomycetes</taxon>
        <taxon>Sordariomycetidae</taxon>
        <taxon>Diaporthales</taxon>
        <taxon>Diaporthaceae</taxon>
        <taxon>Diaporthe</taxon>
    </lineage>
</organism>
<dbReference type="InterPro" id="IPR050316">
    <property type="entry name" value="Tyrosinase/Hemocyanin"/>
</dbReference>
<comment type="caution">
    <text evidence="4">The sequence shown here is derived from an EMBL/GenBank/DDBJ whole genome shotgun (WGS) entry which is preliminary data.</text>
</comment>
<dbReference type="Proteomes" id="UP000034680">
    <property type="component" value="Unassembled WGS sequence"/>
</dbReference>
<dbReference type="SUPFAM" id="SSF48056">
    <property type="entry name" value="Di-copper centre-containing domain"/>
    <property type="match status" value="1"/>
</dbReference>
<sequence length="409" mass="44751">MQLKQSQSFVYTAALLGLATLADASPLQKARPRTTAFDPSTATQDEFASYALEVAQSRITNSSTCSPENTSVRKPWENLSSNERIAYTDALNCLMEVPAKTPSDLAPGAKTRYDDFIVTHINQTLSIHSTANFLGWHRWYIWEMEQTLRSECNYTGSIPYWDWTKTAEEGFASSEMFDGSATSLSGNGAPVNYTDSDVIISNNGTSAEVVLPHGTGGGCVTSGPFANMTVNLGPDGLLVINGSDSSAWEFKYNPRCFKRDLTDYALQRFANTSSVLSLLRDAEDIWAFETAMQGPEGVPELGVHGGGHYALGGDPGRDVYTSPGDPAFWSHHANIDRVWWMWQMQDPDARAANVSTAVRGPLTTNNLYEPYGNGTILSEQDLGYAADWETAPLGELLSTTAGRFCYVYE</sequence>
<feature type="chain" id="PRO_5002543953" evidence="2">
    <location>
        <begin position="25"/>
        <end position="409"/>
    </location>
</feature>
<protein>
    <submittedName>
        <fullName evidence="4">Putative di-copper centre-containing protein</fullName>
    </submittedName>
</protein>
<dbReference type="GO" id="GO:0046872">
    <property type="term" value="F:metal ion binding"/>
    <property type="evidence" value="ECO:0007669"/>
    <property type="project" value="UniProtKB-KW"/>
</dbReference>
<dbReference type="OrthoDB" id="6132182at2759"/>
<keyword evidence="2" id="KW-0732">Signal</keyword>
<feature type="domain" description="Tyrosinase copper-binding" evidence="3">
    <location>
        <begin position="325"/>
        <end position="336"/>
    </location>
</feature>
<dbReference type="EMBL" id="LCUC01000246">
    <property type="protein sequence ID" value="KKY33442.1"/>
    <property type="molecule type" value="Genomic_DNA"/>
</dbReference>
<name>A0A0G2FG16_9PEZI</name>
<dbReference type="AlphaFoldDB" id="A0A0G2FG16"/>
<evidence type="ECO:0000313" key="4">
    <source>
        <dbReference type="EMBL" id="KKY33442.1"/>
    </source>
</evidence>
<evidence type="ECO:0000256" key="2">
    <source>
        <dbReference type="SAM" id="SignalP"/>
    </source>
</evidence>
<dbReference type="InterPro" id="IPR002227">
    <property type="entry name" value="Tyrosinase_Cu-bd"/>
</dbReference>
<evidence type="ECO:0000259" key="3">
    <source>
        <dbReference type="PROSITE" id="PS00498"/>
    </source>
</evidence>
<feature type="signal peptide" evidence="2">
    <location>
        <begin position="1"/>
        <end position="24"/>
    </location>
</feature>
<evidence type="ECO:0000313" key="5">
    <source>
        <dbReference type="Proteomes" id="UP000034680"/>
    </source>
</evidence>
<dbReference type="PANTHER" id="PTHR11474:SF116">
    <property type="entry name" value="TYROSINASE"/>
    <property type="match status" value="1"/>
</dbReference>
<dbReference type="GO" id="GO:0016491">
    <property type="term" value="F:oxidoreductase activity"/>
    <property type="evidence" value="ECO:0007669"/>
    <property type="project" value="InterPro"/>
</dbReference>
<dbReference type="Pfam" id="PF00264">
    <property type="entry name" value="Tyrosinase"/>
    <property type="match status" value="1"/>
</dbReference>
<dbReference type="PRINTS" id="PR00092">
    <property type="entry name" value="TYROSINASE"/>
</dbReference>
<accession>A0A0G2FG16</accession>
<gene>
    <name evidence="4" type="ORF">UCDDA912_g06666</name>
</gene>
<dbReference type="Gene3D" id="1.10.1280.10">
    <property type="entry name" value="Di-copper center containing domain from catechol oxidase"/>
    <property type="match status" value="1"/>
</dbReference>
<reference evidence="4 5" key="2">
    <citation type="submission" date="2015-05" db="EMBL/GenBank/DDBJ databases">
        <authorList>
            <person name="Morales-Cruz A."/>
            <person name="Amrine K.C."/>
            <person name="Cantu D."/>
        </authorList>
    </citation>
    <scope>NUCLEOTIDE SEQUENCE [LARGE SCALE GENOMIC DNA]</scope>
    <source>
        <strain evidence="4">DA912</strain>
    </source>
</reference>
<proteinExistence type="predicted"/>
<dbReference type="InterPro" id="IPR008922">
    <property type="entry name" value="Di-copper_centre_dom_sf"/>
</dbReference>
<dbReference type="PROSITE" id="PS00498">
    <property type="entry name" value="TYROSINASE_2"/>
    <property type="match status" value="1"/>
</dbReference>